<feature type="compositionally biased region" description="Basic and acidic residues" evidence="1">
    <location>
        <begin position="73"/>
        <end position="89"/>
    </location>
</feature>
<reference evidence="2 3" key="1">
    <citation type="journal article" date="2012" name="BMC Genomics">
        <title>Comparative genomic analysis and phylogenetic position of Theileria equi.</title>
        <authorList>
            <person name="Kappmeyer L.S."/>
            <person name="Thiagarajan M."/>
            <person name="Herndon D.R."/>
            <person name="Ramsay J.D."/>
            <person name="Caler E."/>
            <person name="Djikeng A."/>
            <person name="Gillespie J.J."/>
            <person name="Lau A.O."/>
            <person name="Roalson E.H."/>
            <person name="Silva J.C."/>
            <person name="Silva M.G."/>
            <person name="Suarez C.E."/>
            <person name="Ueti M.W."/>
            <person name="Nene V.M."/>
            <person name="Mealey R.H."/>
            <person name="Knowles D.P."/>
            <person name="Brayton K.A."/>
        </authorList>
    </citation>
    <scope>NUCLEOTIDE SEQUENCE [LARGE SCALE GENOMIC DNA]</scope>
    <source>
        <strain evidence="2 3">WA</strain>
    </source>
</reference>
<gene>
    <name evidence="2" type="ORF">BEWA_011890</name>
</gene>
<dbReference type="OrthoDB" id="372061at2759"/>
<dbReference type="VEuPathDB" id="PiroplasmaDB:BEWA_011890"/>
<evidence type="ECO:0000313" key="2">
    <source>
        <dbReference type="EMBL" id="EKX72630.1"/>
    </source>
</evidence>
<comment type="caution">
    <text evidence="2">The sequence shown here is derived from an EMBL/GenBank/DDBJ whole genome shotgun (WGS) entry which is preliminary data.</text>
</comment>
<dbReference type="Proteomes" id="UP000031512">
    <property type="component" value="Unassembled WGS sequence"/>
</dbReference>
<sequence length="829" mass="95281">MRLLRIYGQHLRDLGLCKELNGSSSNISSLSPSKPTRSPTLSNRRHYGDINRSASTKLNGDDRPKRLPLALANKRETNTKEKGLGDKHGVSISPFSDSPGRLPGTIDANKFVNPLNATPIANMKFLYLESCKDLPMLIPKEQLFVLKDEKCEFDDSLIDSLKVSGKQTLANTRLYEVPNILKGICMKKVPVEIGVFLGLAESYLKLLPGRNVKELIDSFIIFSTYSDSNLKIVNYMLQVVGTHLERKLQAFISLGPTEIIRSLAHLISARSGTNIEFSLPDNKQVLSVITSDVSNLSDDSRGLLFFILASSDSYPHSNTKYEPICRELSHFISNHRKFSYDTLRMLVSISHKFCDDSTLVSGIFTSFMEYKNRNITNILTDALLKFKTKVFENYPAIITKIMDGFKNVSPELVTSLYCHHLKHNLSLDQDRKYEDFIKANWENFNLSDISNIVRHLSVYGQHKNDICSYLYDRFLQLQQYNGLSDEVFDCMLSFSFVGFIKHHFRHIDPLKAVYLTSKNNLNYLAYLFLLSNIKNPQLWDILLFRVAHECTPCANLYEIFQSAILLEYIPKDIQGPTGNKFMKIFKQSKHQYMREQFYKANDSDIPYRRIFNYLGLSYKRDHGVLDLYKFPYFLDHYGILIDTKKCNSEATGYLMGEYKLKMMILRKFGYKLVSSTSKEWNMFRDSGMYHDIRGMAEFMLSMDQFREVRKGLPYRNRNAPILSNVNRVVTNSFAYKRNARAQASVVPPMGYNPHLEHSGKIKPPRYRGKTLQIKSQKYLPPPKVNAKLRTDVNGPFNPIEPRKPVDVLQEPRKKVSLEGRFMVLGKDAT</sequence>
<evidence type="ECO:0000313" key="3">
    <source>
        <dbReference type="Proteomes" id="UP000031512"/>
    </source>
</evidence>
<dbReference type="STRING" id="1537102.L1LBH9"/>
<feature type="region of interest" description="Disordered" evidence="1">
    <location>
        <begin position="23"/>
        <end position="98"/>
    </location>
</feature>
<name>L1LBH9_THEEQ</name>
<dbReference type="eggNOG" id="ENOG502T14M">
    <property type="taxonomic scope" value="Eukaryota"/>
</dbReference>
<evidence type="ECO:0000256" key="1">
    <source>
        <dbReference type="SAM" id="MobiDB-lite"/>
    </source>
</evidence>
<dbReference type="EMBL" id="ACOU01000004">
    <property type="protein sequence ID" value="EKX72630.1"/>
    <property type="molecule type" value="Genomic_DNA"/>
</dbReference>
<protein>
    <recommendedName>
        <fullName evidence="4">RAP domain-containing protein</fullName>
    </recommendedName>
</protein>
<dbReference type="KEGG" id="beq:BEWA_011890"/>
<evidence type="ECO:0008006" key="4">
    <source>
        <dbReference type="Google" id="ProtNLM"/>
    </source>
</evidence>
<organism evidence="2 3">
    <name type="scientific">Theileria equi strain WA</name>
    <dbReference type="NCBI Taxonomy" id="1537102"/>
    <lineage>
        <taxon>Eukaryota</taxon>
        <taxon>Sar</taxon>
        <taxon>Alveolata</taxon>
        <taxon>Apicomplexa</taxon>
        <taxon>Aconoidasida</taxon>
        <taxon>Piroplasmida</taxon>
        <taxon>Theileriidae</taxon>
        <taxon>Theileria</taxon>
    </lineage>
</organism>
<feature type="compositionally biased region" description="Low complexity" evidence="1">
    <location>
        <begin position="23"/>
        <end position="33"/>
    </location>
</feature>
<accession>L1LBH9</accession>
<dbReference type="AlphaFoldDB" id="L1LBH9"/>
<dbReference type="GeneID" id="15804260"/>
<proteinExistence type="predicted"/>
<keyword evidence="3" id="KW-1185">Reference proteome</keyword>
<dbReference type="RefSeq" id="XP_004832082.1">
    <property type="nucleotide sequence ID" value="XM_004832025.1"/>
</dbReference>